<feature type="compositionally biased region" description="Acidic residues" evidence="1">
    <location>
        <begin position="444"/>
        <end position="473"/>
    </location>
</feature>
<accession>A0A0D7BTJ9</accession>
<reference evidence="2 3" key="1">
    <citation type="journal article" date="2015" name="Fungal Genet. Biol.">
        <title>Evolution of novel wood decay mechanisms in Agaricales revealed by the genome sequences of Fistulina hepatica and Cylindrobasidium torrendii.</title>
        <authorList>
            <person name="Floudas D."/>
            <person name="Held B.W."/>
            <person name="Riley R."/>
            <person name="Nagy L.G."/>
            <person name="Koehler G."/>
            <person name="Ransdell A.S."/>
            <person name="Younus H."/>
            <person name="Chow J."/>
            <person name="Chiniquy J."/>
            <person name="Lipzen A."/>
            <person name="Tritt A."/>
            <person name="Sun H."/>
            <person name="Haridas S."/>
            <person name="LaButti K."/>
            <person name="Ohm R.A."/>
            <person name="Kues U."/>
            <person name="Blanchette R.A."/>
            <person name="Grigoriev I.V."/>
            <person name="Minto R.E."/>
            <person name="Hibbett D.S."/>
        </authorList>
    </citation>
    <scope>NUCLEOTIDE SEQUENCE [LARGE SCALE GENOMIC DNA]</scope>
    <source>
        <strain evidence="2 3">FP15055 ss-10</strain>
    </source>
</reference>
<evidence type="ECO:0000313" key="2">
    <source>
        <dbReference type="EMBL" id="KIY73853.1"/>
    </source>
</evidence>
<dbReference type="Proteomes" id="UP000054007">
    <property type="component" value="Unassembled WGS sequence"/>
</dbReference>
<protein>
    <submittedName>
        <fullName evidence="2">Uncharacterized protein</fullName>
    </submittedName>
</protein>
<feature type="region of interest" description="Disordered" evidence="1">
    <location>
        <begin position="441"/>
        <end position="490"/>
    </location>
</feature>
<dbReference type="OrthoDB" id="5345779at2759"/>
<dbReference type="EMBL" id="KN880433">
    <property type="protein sequence ID" value="KIY73853.1"/>
    <property type="molecule type" value="Genomic_DNA"/>
</dbReference>
<evidence type="ECO:0000313" key="3">
    <source>
        <dbReference type="Proteomes" id="UP000054007"/>
    </source>
</evidence>
<gene>
    <name evidence="2" type="ORF">CYLTODRAFT_485000</name>
</gene>
<dbReference type="Gene3D" id="3.80.10.10">
    <property type="entry name" value="Ribonuclease Inhibitor"/>
    <property type="match status" value="1"/>
</dbReference>
<dbReference type="SUPFAM" id="SSF52047">
    <property type="entry name" value="RNI-like"/>
    <property type="match status" value="1"/>
</dbReference>
<dbReference type="STRING" id="1314674.A0A0D7BTJ9"/>
<dbReference type="InterPro" id="IPR032675">
    <property type="entry name" value="LRR_dom_sf"/>
</dbReference>
<evidence type="ECO:0000256" key="1">
    <source>
        <dbReference type="SAM" id="MobiDB-lite"/>
    </source>
</evidence>
<organism evidence="2 3">
    <name type="scientific">Cylindrobasidium torrendii FP15055 ss-10</name>
    <dbReference type="NCBI Taxonomy" id="1314674"/>
    <lineage>
        <taxon>Eukaryota</taxon>
        <taxon>Fungi</taxon>
        <taxon>Dikarya</taxon>
        <taxon>Basidiomycota</taxon>
        <taxon>Agaricomycotina</taxon>
        <taxon>Agaricomycetes</taxon>
        <taxon>Agaricomycetidae</taxon>
        <taxon>Agaricales</taxon>
        <taxon>Marasmiineae</taxon>
        <taxon>Physalacriaceae</taxon>
        <taxon>Cylindrobasidium</taxon>
    </lineage>
</organism>
<keyword evidence="3" id="KW-1185">Reference proteome</keyword>
<name>A0A0D7BTJ9_9AGAR</name>
<proteinExistence type="predicted"/>
<dbReference type="AlphaFoldDB" id="A0A0D7BTJ9"/>
<sequence>MIELPDEILSFIFILASDEDLLFNHGLPTTMSTSAWFKNAIGNWTLRQPSEALNVLQRRSYSTKRNIKDTCRTFHRIAEELMFNCLFFNGPEKLSYLCAELDKTQVDPPRGWWTKRIHVTCYNAKSFLDVEAATSLSTILRHCRNTEIVMLAIPSTVESLTLVADTLYNFNRNLRTLHLSLPTTALDKLIWLLSGLPNLGFAHFSFTSPTDLSPDEEDCPELGCAEEIEIALPRLTQLSLYGHTGPFIEQACQWKLPALRFLSLNTVHSDIIPFLDVYGRGLVYLDVTCTTSVRMDAVFSRCPNLETICFNADWTQEEELRHDNIRNVGLHGLGLAFTPPSGGRPPIFPLDSMIRRANDSNFKSLMAEGHFPKIERVRMLSTAVLMELERNGGPCKPQPRGEYEYVDELEDGLKRWETWWDICEKANVRLEDCTGGPLGVLPLEESDLEEETNEEDEAEASEESDEEWEEYSWEYEVPPIDEGGSTTSGVEELRKLIEECRQMEADRDVF</sequence>